<dbReference type="GO" id="GO:0031267">
    <property type="term" value="F:small GTPase binding"/>
    <property type="evidence" value="ECO:0007669"/>
    <property type="project" value="InterPro"/>
</dbReference>
<dbReference type="GO" id="GO:0016192">
    <property type="term" value="P:vesicle-mediated transport"/>
    <property type="evidence" value="ECO:0007669"/>
    <property type="project" value="InterPro"/>
</dbReference>
<feature type="transmembrane region" description="Helical" evidence="1">
    <location>
        <begin position="220"/>
        <end position="241"/>
    </location>
</feature>
<reference evidence="2 3" key="1">
    <citation type="submission" date="2023-10" db="EMBL/GenBank/DDBJ databases">
        <title>Comparative genomics analysis reveals potential genetic determinants of host preference in Cryptosporidium xiaoi.</title>
        <authorList>
            <person name="Xiao L."/>
            <person name="Li J."/>
        </authorList>
    </citation>
    <scope>NUCLEOTIDE SEQUENCE [LARGE SCALE GENOMIC DNA]</scope>
    <source>
        <strain evidence="2 3">52996</strain>
    </source>
</reference>
<dbReference type="Proteomes" id="UP001311799">
    <property type="component" value="Unassembled WGS sequence"/>
</dbReference>
<keyword evidence="3" id="KW-1185">Reference proteome</keyword>
<comment type="caution">
    <text evidence="2">The sequence shown here is derived from an EMBL/GenBank/DDBJ whole genome shotgun (WGS) entry which is preliminary data.</text>
</comment>
<dbReference type="PANTHER" id="PTHR12822:SF2">
    <property type="entry name" value="PROTEIN YIPF"/>
    <property type="match status" value="1"/>
</dbReference>
<dbReference type="AlphaFoldDB" id="A0AAV9XX79"/>
<dbReference type="PANTHER" id="PTHR12822">
    <property type="entry name" value="PROTEIN YIPF"/>
    <property type="match status" value="1"/>
</dbReference>
<evidence type="ECO:0000313" key="2">
    <source>
        <dbReference type="EMBL" id="KAK6588909.1"/>
    </source>
</evidence>
<dbReference type="InterPro" id="IPR039765">
    <property type="entry name" value="Yip5/YIPF1/YIPF2"/>
</dbReference>
<proteinExistence type="predicted"/>
<feature type="transmembrane region" description="Helical" evidence="1">
    <location>
        <begin position="180"/>
        <end position="200"/>
    </location>
</feature>
<name>A0AAV9XX79_9CRYT</name>
<protein>
    <recommendedName>
        <fullName evidence="4">Protein YIPF</fullName>
    </recommendedName>
</protein>
<dbReference type="GO" id="GO:0005794">
    <property type="term" value="C:Golgi apparatus"/>
    <property type="evidence" value="ECO:0007669"/>
    <property type="project" value="InterPro"/>
</dbReference>
<evidence type="ECO:0008006" key="4">
    <source>
        <dbReference type="Google" id="ProtNLM"/>
    </source>
</evidence>
<keyword evidence="1" id="KW-1133">Transmembrane helix</keyword>
<feature type="transmembrane region" description="Helical" evidence="1">
    <location>
        <begin position="276"/>
        <end position="296"/>
    </location>
</feature>
<feature type="transmembrane region" description="Helical" evidence="1">
    <location>
        <begin position="308"/>
        <end position="328"/>
    </location>
</feature>
<keyword evidence="1" id="KW-0812">Transmembrane</keyword>
<evidence type="ECO:0000256" key="1">
    <source>
        <dbReference type="SAM" id="Phobius"/>
    </source>
</evidence>
<organism evidence="2 3">
    <name type="scientific">Cryptosporidium xiaoi</name>
    <dbReference type="NCBI Taxonomy" id="659607"/>
    <lineage>
        <taxon>Eukaryota</taxon>
        <taxon>Sar</taxon>
        <taxon>Alveolata</taxon>
        <taxon>Apicomplexa</taxon>
        <taxon>Conoidasida</taxon>
        <taxon>Coccidia</taxon>
        <taxon>Eucoccidiorida</taxon>
        <taxon>Eimeriorina</taxon>
        <taxon>Cryptosporidiidae</taxon>
        <taxon>Cryptosporidium</taxon>
    </lineage>
</organism>
<gene>
    <name evidence="2" type="ORF">RS030_2314</name>
</gene>
<sequence>MDSDELNFNIETVNLDTELEFETFGDNRVSALTVGAESQPFKNSGFSFDENEKINVSNSNSNKSKENDDILNRLLNSINPVKWEFLKGHFDVTTDELKERIKIILKNIYMKENIIQNINTFVFNAKTNSNFGGGFGFKNFSLSGTGMGGFVNGIQANGDSDDGFELFYCKNLDQQRKSDIYGPFWLNMSLAMLIGIYSTLLPQIKSKYILNPDITKFNFSFSFIFTNILIICSSIYALFLYSNEYIPLSLLFTIYGYGNITFFPGVLGIMLFNNNFVNWLILLVCSLFNIMFLYNSLIINGNKRHTHITVLSIILPSIIQTVLLKLLFF</sequence>
<dbReference type="EMBL" id="JAWDEY010000022">
    <property type="protein sequence ID" value="KAK6588909.1"/>
    <property type="molecule type" value="Genomic_DNA"/>
</dbReference>
<accession>A0AAV9XX79</accession>
<evidence type="ECO:0000313" key="3">
    <source>
        <dbReference type="Proteomes" id="UP001311799"/>
    </source>
</evidence>
<feature type="transmembrane region" description="Helical" evidence="1">
    <location>
        <begin position="248"/>
        <end position="270"/>
    </location>
</feature>
<keyword evidence="1" id="KW-0472">Membrane</keyword>